<keyword evidence="2" id="KW-0813">Transport</keyword>
<sequence>MGNRVGLIALGASLSLAGVLALAGCAPQASSQSTDQDAAAASASDGAETAANWSPDADCAACHEKEASSAEAPGCLAQAHAQLGYVCADCHANEQSLTAAHKNGASGTPATRLQASDVDDAACLACHGSREAIAAQTTDVTIADDKGTAVNPHALPTSPDHDGLACIDCHTSHEAASALEEAESTCASCHHAGVFECGTCHS</sequence>
<keyword evidence="11" id="KW-1185">Reference proteome</keyword>
<keyword evidence="3 7" id="KW-0349">Heme</keyword>
<dbReference type="Gene3D" id="1.10.1130.10">
    <property type="entry name" value="Flavocytochrome C3, Chain A"/>
    <property type="match status" value="1"/>
</dbReference>
<feature type="signal peptide" evidence="8">
    <location>
        <begin position="1"/>
        <end position="31"/>
    </location>
</feature>
<evidence type="ECO:0000259" key="9">
    <source>
        <dbReference type="PROSITE" id="PS51007"/>
    </source>
</evidence>
<evidence type="ECO:0000313" key="11">
    <source>
        <dbReference type="Proteomes" id="UP000236488"/>
    </source>
</evidence>
<proteinExistence type="predicted"/>
<evidence type="ECO:0000256" key="6">
    <source>
        <dbReference type="ARBA" id="ARBA00023004"/>
    </source>
</evidence>
<dbReference type="GO" id="GO:0046872">
    <property type="term" value="F:metal ion binding"/>
    <property type="evidence" value="ECO:0007669"/>
    <property type="project" value="UniProtKB-KW"/>
</dbReference>
<evidence type="ECO:0000256" key="7">
    <source>
        <dbReference type="PROSITE-ProRule" id="PRU00433"/>
    </source>
</evidence>
<evidence type="ECO:0000256" key="4">
    <source>
        <dbReference type="ARBA" id="ARBA00022723"/>
    </source>
</evidence>
<comment type="caution">
    <text evidence="10">The sequence shown here is derived from an EMBL/GenBank/DDBJ whole genome shotgun (WGS) entry which is preliminary data.</text>
</comment>
<evidence type="ECO:0000313" key="10">
    <source>
        <dbReference type="EMBL" id="PNV65880.1"/>
    </source>
</evidence>
<dbReference type="Pfam" id="PF14537">
    <property type="entry name" value="Cytochrom_c3_2"/>
    <property type="match status" value="1"/>
</dbReference>
<dbReference type="RefSeq" id="WP_103262723.1">
    <property type="nucleotide sequence ID" value="NZ_PPEL01000014.1"/>
</dbReference>
<evidence type="ECO:0000256" key="2">
    <source>
        <dbReference type="ARBA" id="ARBA00022448"/>
    </source>
</evidence>
<gene>
    <name evidence="10" type="ORF">C2L80_04235</name>
</gene>
<dbReference type="EMBL" id="PPEL01000014">
    <property type="protein sequence ID" value="PNV65880.1"/>
    <property type="molecule type" value="Genomic_DNA"/>
</dbReference>
<evidence type="ECO:0000256" key="1">
    <source>
        <dbReference type="ARBA" id="ARBA00004196"/>
    </source>
</evidence>
<keyword evidence="4 7" id="KW-0479">Metal-binding</keyword>
<organism evidence="10 11">
    <name type="scientific">Rubneribacter badeniensis</name>
    <dbReference type="NCBI Taxonomy" id="2070688"/>
    <lineage>
        <taxon>Bacteria</taxon>
        <taxon>Bacillati</taxon>
        <taxon>Actinomycetota</taxon>
        <taxon>Coriobacteriia</taxon>
        <taxon>Eggerthellales</taxon>
        <taxon>Eggerthellaceae</taxon>
        <taxon>Rubneribacter</taxon>
    </lineage>
</organism>
<dbReference type="PROSITE" id="PS51257">
    <property type="entry name" value="PROKAR_LIPOPROTEIN"/>
    <property type="match status" value="1"/>
</dbReference>
<dbReference type="GO" id="GO:0009055">
    <property type="term" value="F:electron transfer activity"/>
    <property type="evidence" value="ECO:0007669"/>
    <property type="project" value="InterPro"/>
</dbReference>
<dbReference type="InterPro" id="IPR009056">
    <property type="entry name" value="Cyt_c-like_dom"/>
</dbReference>
<dbReference type="SUPFAM" id="SSF48695">
    <property type="entry name" value="Multiheme cytochromes"/>
    <property type="match status" value="1"/>
</dbReference>
<protein>
    <recommendedName>
        <fullName evidence="9">Cytochrome c domain-containing protein</fullName>
    </recommendedName>
</protein>
<dbReference type="GO" id="GO:0030313">
    <property type="term" value="C:cell envelope"/>
    <property type="evidence" value="ECO:0007669"/>
    <property type="project" value="UniProtKB-SubCell"/>
</dbReference>
<dbReference type="Proteomes" id="UP000236488">
    <property type="component" value="Unassembled WGS sequence"/>
</dbReference>
<dbReference type="InterPro" id="IPR012286">
    <property type="entry name" value="Tetrahaem_cytochrome"/>
</dbReference>
<feature type="domain" description="Cytochrome c" evidence="9">
    <location>
        <begin position="41"/>
        <end position="129"/>
    </location>
</feature>
<feature type="chain" id="PRO_5014330375" description="Cytochrome c domain-containing protein" evidence="8">
    <location>
        <begin position="32"/>
        <end position="202"/>
    </location>
</feature>
<keyword evidence="6 7" id="KW-0408">Iron</keyword>
<keyword evidence="8" id="KW-0732">Signal</keyword>
<accession>A0A2K2U6S4</accession>
<evidence type="ECO:0000256" key="8">
    <source>
        <dbReference type="SAM" id="SignalP"/>
    </source>
</evidence>
<reference evidence="10 11" key="1">
    <citation type="journal article" date="2018" name="Int. J. Syst. Evol. Microbiol.">
        <title>Rubneribacter badeniensis gen. nov., sp. nov. and Enteroscipio rubneri gen. nov., sp. nov., new members of the Eggerthellaceae isolated from human faeces.</title>
        <authorList>
            <person name="Danylec N."/>
            <person name="Gobl A."/>
            <person name="Stoll D.A."/>
            <person name="Hetzer B."/>
            <person name="Kulling S.E."/>
            <person name="Huch M."/>
        </authorList>
    </citation>
    <scope>NUCLEOTIDE SEQUENCE [LARGE SCALE GENOMIC DNA]</scope>
    <source>
        <strain evidence="10 11">ResAG-85</strain>
    </source>
</reference>
<keyword evidence="5" id="KW-0249">Electron transport</keyword>
<dbReference type="PROSITE" id="PS51007">
    <property type="entry name" value="CYTC"/>
    <property type="match status" value="1"/>
</dbReference>
<dbReference type="AlphaFoldDB" id="A0A2K2U6S4"/>
<evidence type="ECO:0000256" key="3">
    <source>
        <dbReference type="ARBA" id="ARBA00022617"/>
    </source>
</evidence>
<dbReference type="InterPro" id="IPR036280">
    <property type="entry name" value="Multihaem_cyt_sf"/>
</dbReference>
<comment type="subcellular location">
    <subcellularLocation>
        <location evidence="1">Cell envelope</location>
    </subcellularLocation>
</comment>
<name>A0A2K2U6S4_9ACTN</name>
<evidence type="ECO:0000256" key="5">
    <source>
        <dbReference type="ARBA" id="ARBA00022982"/>
    </source>
</evidence>
<dbReference type="GO" id="GO:0020037">
    <property type="term" value="F:heme binding"/>
    <property type="evidence" value="ECO:0007669"/>
    <property type="project" value="InterPro"/>
</dbReference>